<dbReference type="GO" id="GO:0004812">
    <property type="term" value="F:aminoacyl-tRNA ligase activity"/>
    <property type="evidence" value="ECO:0007669"/>
    <property type="project" value="UniProtKB-KW"/>
</dbReference>
<dbReference type="InterPro" id="IPR045462">
    <property type="entry name" value="aa-tRNA-synth_I_cd-bd"/>
</dbReference>
<evidence type="ECO:0000313" key="7">
    <source>
        <dbReference type="EMBL" id="QMS84391.1"/>
    </source>
</evidence>
<keyword evidence="8" id="KW-1185">Reference proteome</keyword>
<sequence>MNIILCCNEEDQSLYLQKIKDSKHKILFSSCDQLEESLPVVVTLPDINFYGHVSPKRLPELFHNSADDLKIQTSRLYDVEMEKYLSESQYRKVVIALQHRLEDLTSWTLESLQRTLDDFLQTQSMQSHIVIETIKMALIKTTKGPDVISLLYGLGQQESLRRMSHYLQYYKHKI</sequence>
<dbReference type="Gene3D" id="1.10.10.350">
    <property type="match status" value="1"/>
</dbReference>
<dbReference type="RefSeq" id="WP_258878004.1">
    <property type="nucleotide sequence ID" value="NZ_CP048914.1"/>
</dbReference>
<dbReference type="EMBL" id="CP048914">
    <property type="protein sequence ID" value="QMS84391.1"/>
    <property type="molecule type" value="Genomic_DNA"/>
</dbReference>
<evidence type="ECO:0000256" key="5">
    <source>
        <dbReference type="ARBA" id="ARBA00023146"/>
    </source>
</evidence>
<keyword evidence="5" id="KW-0030">Aminoacyl-tRNA synthetase</keyword>
<evidence type="ECO:0000256" key="3">
    <source>
        <dbReference type="ARBA" id="ARBA00022840"/>
    </source>
</evidence>
<dbReference type="Pfam" id="PF19269">
    <property type="entry name" value="Anticodon_2"/>
    <property type="match status" value="1"/>
</dbReference>
<dbReference type="GO" id="GO:0005524">
    <property type="term" value="F:ATP binding"/>
    <property type="evidence" value="ECO:0007669"/>
    <property type="project" value="UniProtKB-KW"/>
</dbReference>
<dbReference type="KEGG" id="xcl:G4Z02_01085"/>
<keyword evidence="3" id="KW-0067">ATP-binding</keyword>
<name>A0A7L7KNR1_9MOLU</name>
<keyword evidence="4" id="KW-0648">Protein biosynthesis</keyword>
<proteinExistence type="predicted"/>
<dbReference type="SUPFAM" id="SSF48163">
    <property type="entry name" value="An anticodon-binding domain of class I aminoacyl-tRNA synthetases"/>
    <property type="match status" value="1"/>
</dbReference>
<evidence type="ECO:0000313" key="8">
    <source>
        <dbReference type="Proteomes" id="UP000514720"/>
    </source>
</evidence>
<evidence type="ECO:0000256" key="1">
    <source>
        <dbReference type="ARBA" id="ARBA00022598"/>
    </source>
</evidence>
<reference evidence="7 8" key="1">
    <citation type="submission" date="2020-02" db="EMBL/GenBank/DDBJ databases">
        <authorList>
            <person name="Zheng R.K."/>
            <person name="Sun C.M."/>
        </authorList>
    </citation>
    <scope>NUCLEOTIDE SEQUENCE [LARGE SCALE GENOMIC DNA]</scope>
    <source>
        <strain evidence="8">zrk13</strain>
    </source>
</reference>
<feature type="domain" description="Aminoacyl-tRNA synthetase class I anticodon-binding" evidence="6">
    <location>
        <begin position="80"/>
        <end position="166"/>
    </location>
</feature>
<protein>
    <recommendedName>
        <fullName evidence="6">Aminoacyl-tRNA synthetase class I anticodon-binding domain-containing protein</fullName>
    </recommendedName>
</protein>
<organism evidence="7 8">
    <name type="scientific">Candidatus Xianfuyuplasma coldseepsis</name>
    <dbReference type="NCBI Taxonomy" id="2782163"/>
    <lineage>
        <taxon>Bacteria</taxon>
        <taxon>Bacillati</taxon>
        <taxon>Mycoplasmatota</taxon>
        <taxon>Mollicutes</taxon>
        <taxon>Candidatus Izemoplasmatales</taxon>
        <taxon>Candidatus Izemoplasmataceae</taxon>
        <taxon>Candidatus Xianfuyuplasma</taxon>
    </lineage>
</organism>
<gene>
    <name evidence="7" type="ORF">G4Z02_01085</name>
</gene>
<keyword evidence="2" id="KW-0547">Nucleotide-binding</keyword>
<dbReference type="InterPro" id="IPR008925">
    <property type="entry name" value="aa_tRNA-synth_I_cd-bd_sf"/>
</dbReference>
<accession>A0A7L7KNR1</accession>
<evidence type="ECO:0000256" key="4">
    <source>
        <dbReference type="ARBA" id="ARBA00022917"/>
    </source>
</evidence>
<evidence type="ECO:0000256" key="2">
    <source>
        <dbReference type="ARBA" id="ARBA00022741"/>
    </source>
</evidence>
<dbReference type="InterPro" id="IPR020751">
    <property type="entry name" value="aa-tRNA-synth_I_codon-bd_sub2"/>
</dbReference>
<dbReference type="GO" id="GO:0000049">
    <property type="term" value="F:tRNA binding"/>
    <property type="evidence" value="ECO:0007669"/>
    <property type="project" value="InterPro"/>
</dbReference>
<dbReference type="AlphaFoldDB" id="A0A7L7KNR1"/>
<keyword evidence="1" id="KW-0436">Ligase</keyword>
<evidence type="ECO:0000259" key="6">
    <source>
        <dbReference type="Pfam" id="PF19269"/>
    </source>
</evidence>
<dbReference type="Proteomes" id="UP000514720">
    <property type="component" value="Chromosome"/>
</dbReference>
<dbReference type="GO" id="GO:0006412">
    <property type="term" value="P:translation"/>
    <property type="evidence" value="ECO:0007669"/>
    <property type="project" value="UniProtKB-KW"/>
</dbReference>